<dbReference type="GO" id="GO:0016740">
    <property type="term" value="F:transferase activity"/>
    <property type="evidence" value="ECO:0007669"/>
    <property type="project" value="UniProtKB-KW"/>
</dbReference>
<dbReference type="AlphaFoldDB" id="A0A1M5RV73"/>
<dbReference type="Proteomes" id="UP000184139">
    <property type="component" value="Unassembled WGS sequence"/>
</dbReference>
<feature type="domain" description="Rhodanese" evidence="1">
    <location>
        <begin position="63"/>
        <end position="158"/>
    </location>
</feature>
<dbReference type="InterPro" id="IPR036873">
    <property type="entry name" value="Rhodanese-like_dom_sf"/>
</dbReference>
<dbReference type="Gene3D" id="3.40.250.10">
    <property type="entry name" value="Rhodanese-like domain"/>
    <property type="match status" value="2"/>
</dbReference>
<evidence type="ECO:0000259" key="1">
    <source>
        <dbReference type="PROSITE" id="PS50206"/>
    </source>
</evidence>
<organism evidence="2 3">
    <name type="scientific">Desulfofustis glycolicus DSM 9705</name>
    <dbReference type="NCBI Taxonomy" id="1121409"/>
    <lineage>
        <taxon>Bacteria</taxon>
        <taxon>Pseudomonadati</taxon>
        <taxon>Thermodesulfobacteriota</taxon>
        <taxon>Desulfobulbia</taxon>
        <taxon>Desulfobulbales</taxon>
        <taxon>Desulfocapsaceae</taxon>
        <taxon>Desulfofustis</taxon>
    </lineage>
</organism>
<keyword evidence="2" id="KW-0808">Transferase</keyword>
<dbReference type="RefSeq" id="WP_073372797.1">
    <property type="nucleotide sequence ID" value="NZ_FQXS01000001.1"/>
</dbReference>
<name>A0A1M5RV73_9BACT</name>
<protein>
    <submittedName>
        <fullName evidence="2">Rhodanese-related sulfurtransferase</fullName>
    </submittedName>
</protein>
<gene>
    <name evidence="2" type="ORF">SAMN02745124_00016</name>
</gene>
<dbReference type="CDD" id="cd00158">
    <property type="entry name" value="RHOD"/>
    <property type="match status" value="2"/>
</dbReference>
<dbReference type="SUPFAM" id="SSF52821">
    <property type="entry name" value="Rhodanese/Cell cycle control phosphatase"/>
    <property type="match status" value="2"/>
</dbReference>
<keyword evidence="3" id="KW-1185">Reference proteome</keyword>
<dbReference type="InterPro" id="IPR001763">
    <property type="entry name" value="Rhodanese-like_dom"/>
</dbReference>
<sequence length="397" mass="44380">MTHPPCSCTNSPAASLRAGLLLLLTICLALVAIAGPVRAGGSSPFRAFFPDVATISTTELHERLFTLTLIDIRSRFEFEVVHIARSINLPLKDGSFAERIERLKPVQEKITMVLIGNDPDCSRAFEAALLARARGLINVLVYDAGVYSWLHAYPDRSRLMGRSPARLEEVLPLISHQSRLVSIERFKRLAGEPGAVVIDIRNVYQRRRVPAGLEVRNISLEALLAAVGNRIWANRPLLIFDEDGSRTRWLQLFLRAGGFFDYAFLDGGMNALPPSAQKSLDAGDDESISINQVRLRESLNDLWELGQANEFLSYILSCLRRENIAFVPAGEATAHLGISREQLRILSEELARTGQLRFFETNGNFVYQVDPLLAWKGAQKGMVWNERVNQFHQDSSQ</sequence>
<accession>A0A1M5RV73</accession>
<reference evidence="2 3" key="1">
    <citation type="submission" date="2016-11" db="EMBL/GenBank/DDBJ databases">
        <authorList>
            <person name="Jaros S."/>
            <person name="Januszkiewicz K."/>
            <person name="Wedrychowicz H."/>
        </authorList>
    </citation>
    <scope>NUCLEOTIDE SEQUENCE [LARGE SCALE GENOMIC DNA]</scope>
    <source>
        <strain evidence="2 3">DSM 9705</strain>
    </source>
</reference>
<proteinExistence type="predicted"/>
<dbReference type="SMART" id="SM00450">
    <property type="entry name" value="RHOD"/>
    <property type="match status" value="2"/>
</dbReference>
<dbReference type="STRING" id="1121409.SAMN02745124_00016"/>
<dbReference type="PROSITE" id="PS50206">
    <property type="entry name" value="RHODANESE_3"/>
    <property type="match status" value="2"/>
</dbReference>
<evidence type="ECO:0000313" key="3">
    <source>
        <dbReference type="Proteomes" id="UP000184139"/>
    </source>
</evidence>
<feature type="domain" description="Rhodanese" evidence="1">
    <location>
        <begin position="193"/>
        <end position="278"/>
    </location>
</feature>
<evidence type="ECO:0000313" key="2">
    <source>
        <dbReference type="EMBL" id="SHH30195.1"/>
    </source>
</evidence>
<dbReference type="OrthoDB" id="9789348at2"/>
<dbReference type="EMBL" id="FQXS01000001">
    <property type="protein sequence ID" value="SHH30195.1"/>
    <property type="molecule type" value="Genomic_DNA"/>
</dbReference>
<dbReference type="Pfam" id="PF00581">
    <property type="entry name" value="Rhodanese"/>
    <property type="match status" value="2"/>
</dbReference>